<proteinExistence type="predicted"/>
<organism evidence="1">
    <name type="scientific">uncultured bacterium</name>
    <name type="common">gcode 4</name>
    <dbReference type="NCBI Taxonomy" id="1234023"/>
    <lineage>
        <taxon>Bacteria</taxon>
        <taxon>environmental samples</taxon>
    </lineage>
</organism>
<protein>
    <recommendedName>
        <fullName evidence="2">Caib/baif family protein</fullName>
    </recommendedName>
</protein>
<comment type="caution">
    <text evidence="1">The sequence shown here is derived from an EMBL/GenBank/DDBJ whole genome shotgun (WGS) entry which is preliminary data.</text>
</comment>
<gene>
    <name evidence="1" type="ORF">ACD_49C00060G0018</name>
</gene>
<dbReference type="EMBL" id="AMFJ01021646">
    <property type="protein sequence ID" value="EKD66176.1"/>
    <property type="molecule type" value="Genomic_DNA"/>
</dbReference>
<reference evidence="1" key="1">
    <citation type="journal article" date="2012" name="Science">
        <title>Fermentation, hydrogen, and sulfur metabolism in multiple uncultivated bacterial phyla.</title>
        <authorList>
            <person name="Wrighton K.C."/>
            <person name="Thomas B.C."/>
            <person name="Sharon I."/>
            <person name="Miller C.S."/>
            <person name="Castelle C.J."/>
            <person name="VerBerkmoes N.C."/>
            <person name="Wilkins M.J."/>
            <person name="Hettich R.L."/>
            <person name="Lipton M.S."/>
            <person name="Williams K.H."/>
            <person name="Long P.E."/>
            <person name="Banfield J.F."/>
        </authorList>
    </citation>
    <scope>NUCLEOTIDE SEQUENCE [LARGE SCALE GENOMIC DNA]</scope>
</reference>
<dbReference type="AlphaFoldDB" id="K2AWX9"/>
<name>K2AWX9_9BACT</name>
<evidence type="ECO:0000313" key="1">
    <source>
        <dbReference type="EMBL" id="EKD66176.1"/>
    </source>
</evidence>
<accession>K2AWX9</accession>
<evidence type="ECO:0008006" key="2">
    <source>
        <dbReference type="Google" id="ProtNLM"/>
    </source>
</evidence>
<sequence>MQKLEVIEITKNCSRCGISFDVSEKNIKSYEKFSPVFNWVKYIIPSQTLSPDCILRHLMSFRNERKLYKSKSNLSWKDIISLYSPDKPYTVYSSEEWFSDVWSPFNYSQDYNFGASFFSQFENLFLKVPKVNLYNLNCENSEYNNGLVDSKNAYLNFYGTAIIDSNYTTAWYEVSNSNDIWWSAFIDNSYEIISCDKMYNSAFCNNCSTWKNLIFCEECTNCEECIMCFGLNWKKYFIENKQYSKEEYEKFKSNFKTWNYSQLEKYKKDYKNFLLKFPQKSTHSTSCENCTWNYIYESKNCIDCFTVVGWEDGYNVFEWARFLEVYNSTCIYDSKYVFNSVLIAENSYKIFFSSGIWNSNNIYYSILLEWCSNCFGCTGLRNASYCILNKQYSKEEYEQLVPKIIEHLEKTWEWWNFFPSSISPFWYNETVAEDFFPVTKEEVIGQKNSKIGQPQGIAPTEKCRDIPCGYPEYFKRSNYESPRPNVTKIIPAEKLPDDITQIPDDILNRAIECEITNKLFRIIKQELDFYRKHSLPIPRRHPDQRHLDRMNLRNPKKLYDRKCDKCGVDMMTTYSPERPEIVYCESCYNKEAY</sequence>